<dbReference type="PANTHER" id="PTHR23024">
    <property type="entry name" value="ARYLACETAMIDE DEACETYLASE"/>
    <property type="match status" value="1"/>
</dbReference>
<reference evidence="5" key="1">
    <citation type="submission" date="2013-01" db="EMBL/GenBank/DDBJ databases">
        <title>Draft Genome Sequence of a Mulberry Tree, Morus notabilis C.K. Schneid.</title>
        <authorList>
            <person name="He N."/>
            <person name="Zhao S."/>
        </authorList>
    </citation>
    <scope>NUCLEOTIDE SEQUENCE</scope>
</reference>
<evidence type="ECO:0000259" key="3">
    <source>
        <dbReference type="Pfam" id="PF07859"/>
    </source>
</evidence>
<dbReference type="Pfam" id="PF07859">
    <property type="entry name" value="Abhydrolase_3"/>
    <property type="match status" value="1"/>
</dbReference>
<evidence type="ECO:0000313" key="4">
    <source>
        <dbReference type="EMBL" id="EXC17360.1"/>
    </source>
</evidence>
<dbReference type="GO" id="GO:0016787">
    <property type="term" value="F:hydrolase activity"/>
    <property type="evidence" value="ECO:0007669"/>
    <property type="project" value="InterPro"/>
</dbReference>
<protein>
    <submittedName>
        <fullName evidence="4">Putative carboxylesterase 2</fullName>
    </submittedName>
</protein>
<sequence length="267" mass="29057">MDSGAEIVLDFSPYFRAYKDGHVEKFFGRDVVPPGTDRVTGVSSKDVQIFPETGVSARVFVPTTISPGEKLPLLVYFHGGGFVVGSPFCSVYHNFVTSLVKEAEVVVVSVDYRLAPEYPVPIAYEDSWAASHASGSGPEPILNEHADLSRVFLSGDSAGGNIVHNMVAQAGEESLGEKVTLLGSCLIHPHFIKREGDDSEKIWRLACPTTSGSGDPRMNPISDARLARIGCGRVLICLAEIDWLRDEGLFYYETLVKSGWGWRGGDF</sequence>
<evidence type="ECO:0000313" key="5">
    <source>
        <dbReference type="Proteomes" id="UP000030645"/>
    </source>
</evidence>
<organism evidence="4 5">
    <name type="scientific">Morus notabilis</name>
    <dbReference type="NCBI Taxonomy" id="981085"/>
    <lineage>
        <taxon>Eukaryota</taxon>
        <taxon>Viridiplantae</taxon>
        <taxon>Streptophyta</taxon>
        <taxon>Embryophyta</taxon>
        <taxon>Tracheophyta</taxon>
        <taxon>Spermatophyta</taxon>
        <taxon>Magnoliopsida</taxon>
        <taxon>eudicotyledons</taxon>
        <taxon>Gunneridae</taxon>
        <taxon>Pentapetalae</taxon>
        <taxon>rosids</taxon>
        <taxon>fabids</taxon>
        <taxon>Rosales</taxon>
        <taxon>Moraceae</taxon>
        <taxon>Moreae</taxon>
        <taxon>Morus</taxon>
    </lineage>
</organism>
<dbReference type="PANTHER" id="PTHR23024:SF257">
    <property type="entry name" value="ALPHA_BETA HYDROLASE FOLD-3 DOMAIN-CONTAINING PROTEIN"/>
    <property type="match status" value="1"/>
</dbReference>
<accession>W9S6B1</accession>
<dbReference type="Gene3D" id="3.40.50.1820">
    <property type="entry name" value="alpha/beta hydrolase"/>
    <property type="match status" value="1"/>
</dbReference>
<gene>
    <name evidence="4" type="ORF">L484_027551</name>
</gene>
<proteinExistence type="inferred from homology"/>
<evidence type="ECO:0000256" key="1">
    <source>
        <dbReference type="ARBA" id="ARBA00010515"/>
    </source>
</evidence>
<dbReference type="InterPro" id="IPR050466">
    <property type="entry name" value="Carboxylest/Gibb_receptor"/>
</dbReference>
<dbReference type="eggNOG" id="KOG1515">
    <property type="taxonomic scope" value="Eukaryota"/>
</dbReference>
<dbReference type="InterPro" id="IPR029058">
    <property type="entry name" value="AB_hydrolase_fold"/>
</dbReference>
<dbReference type="InterPro" id="IPR013094">
    <property type="entry name" value="AB_hydrolase_3"/>
</dbReference>
<dbReference type="PROSITE" id="PS01174">
    <property type="entry name" value="LIPASE_GDXG_SER"/>
    <property type="match status" value="1"/>
</dbReference>
<comment type="similarity">
    <text evidence="1">Belongs to the 'GDXG' lipolytic enzyme family.</text>
</comment>
<dbReference type="AlphaFoldDB" id="W9S6B1"/>
<dbReference type="STRING" id="981085.W9S6B1"/>
<dbReference type="Proteomes" id="UP000030645">
    <property type="component" value="Unassembled WGS sequence"/>
</dbReference>
<dbReference type="SUPFAM" id="SSF53474">
    <property type="entry name" value="alpha/beta-Hydrolases"/>
    <property type="match status" value="1"/>
</dbReference>
<feature type="domain" description="Alpha/beta hydrolase fold-3" evidence="3">
    <location>
        <begin position="74"/>
        <end position="259"/>
    </location>
</feature>
<dbReference type="InterPro" id="IPR033140">
    <property type="entry name" value="Lipase_GDXG_put_SER_AS"/>
</dbReference>
<keyword evidence="5" id="KW-1185">Reference proteome</keyword>
<dbReference type="EMBL" id="KE345811">
    <property type="protein sequence ID" value="EXC17360.1"/>
    <property type="molecule type" value="Genomic_DNA"/>
</dbReference>
<evidence type="ECO:0000256" key="2">
    <source>
        <dbReference type="PROSITE-ProRule" id="PRU10038"/>
    </source>
</evidence>
<name>W9S6B1_9ROSA</name>
<feature type="active site" evidence="2">
    <location>
        <position position="157"/>
    </location>
</feature>